<evidence type="ECO:0000313" key="2">
    <source>
        <dbReference type="Proteomes" id="UP000811246"/>
    </source>
</evidence>
<dbReference type="Proteomes" id="UP000811246">
    <property type="component" value="Chromosome 11"/>
</dbReference>
<dbReference type="EMBL" id="CM031835">
    <property type="protein sequence ID" value="KAG6688076.1"/>
    <property type="molecule type" value="Genomic_DNA"/>
</dbReference>
<organism evidence="1 2">
    <name type="scientific">Carya illinoinensis</name>
    <name type="common">Pecan</name>
    <dbReference type="NCBI Taxonomy" id="32201"/>
    <lineage>
        <taxon>Eukaryota</taxon>
        <taxon>Viridiplantae</taxon>
        <taxon>Streptophyta</taxon>
        <taxon>Embryophyta</taxon>
        <taxon>Tracheophyta</taxon>
        <taxon>Spermatophyta</taxon>
        <taxon>Magnoliopsida</taxon>
        <taxon>eudicotyledons</taxon>
        <taxon>Gunneridae</taxon>
        <taxon>Pentapetalae</taxon>
        <taxon>rosids</taxon>
        <taxon>fabids</taxon>
        <taxon>Fagales</taxon>
        <taxon>Juglandaceae</taxon>
        <taxon>Carya</taxon>
    </lineage>
</organism>
<name>A0A922DPM3_CARIL</name>
<proteinExistence type="predicted"/>
<reference evidence="1" key="1">
    <citation type="submission" date="2021-01" db="EMBL/GenBank/DDBJ databases">
        <authorList>
            <person name="Lovell J.T."/>
            <person name="Bentley N."/>
            <person name="Bhattarai G."/>
            <person name="Jenkins J.W."/>
            <person name="Sreedasyam A."/>
            <person name="Alarcon Y."/>
            <person name="Bock C."/>
            <person name="Boston L."/>
            <person name="Carlson J."/>
            <person name="Cervantes K."/>
            <person name="Clermont K."/>
            <person name="Krom N."/>
            <person name="Kubenka K."/>
            <person name="Mamidi S."/>
            <person name="Mattison C."/>
            <person name="Monteros M."/>
            <person name="Pisani C."/>
            <person name="Plott C."/>
            <person name="Rajasekar S."/>
            <person name="Rhein H.S."/>
            <person name="Rohla C."/>
            <person name="Song M."/>
            <person name="Hilaire R.S."/>
            <person name="Shu S."/>
            <person name="Wells L."/>
            <person name="Wang X."/>
            <person name="Webber J."/>
            <person name="Heerema R.J."/>
            <person name="Klein P."/>
            <person name="Conner P."/>
            <person name="Grauke L."/>
            <person name="Grimwood J."/>
            <person name="Schmutz J."/>
            <person name="Randall J.J."/>
        </authorList>
    </citation>
    <scope>NUCLEOTIDE SEQUENCE</scope>
    <source>
        <tissue evidence="1">Leaf</tissue>
    </source>
</reference>
<gene>
    <name evidence="1" type="ORF">I3842_11G106100</name>
</gene>
<evidence type="ECO:0000313" key="1">
    <source>
        <dbReference type="EMBL" id="KAG6688076.1"/>
    </source>
</evidence>
<sequence length="47" mass="5376">MLMVNGDMMNPDIMSGEYRMVNTLLLGMDYMDVGNEAFRHMTVTMQA</sequence>
<protein>
    <submittedName>
        <fullName evidence="1">Uncharacterized protein</fullName>
    </submittedName>
</protein>
<dbReference type="AlphaFoldDB" id="A0A922DPM3"/>
<comment type="caution">
    <text evidence="1">The sequence shown here is derived from an EMBL/GenBank/DDBJ whole genome shotgun (WGS) entry which is preliminary data.</text>
</comment>
<accession>A0A922DPM3</accession>